<dbReference type="InterPro" id="IPR039420">
    <property type="entry name" value="WalR-like"/>
</dbReference>
<dbReference type="SMART" id="SM00421">
    <property type="entry name" value="HTH_LUXR"/>
    <property type="match status" value="1"/>
</dbReference>
<evidence type="ECO:0000313" key="9">
    <source>
        <dbReference type="Proteomes" id="UP000321820"/>
    </source>
</evidence>
<feature type="domain" description="HTH luxR-type" evidence="6">
    <location>
        <begin position="159"/>
        <end position="224"/>
    </location>
</feature>
<gene>
    <name evidence="8" type="ORF">FTW19_05670</name>
</gene>
<dbReference type="Gene3D" id="3.40.50.2300">
    <property type="match status" value="1"/>
</dbReference>
<dbReference type="InterPro" id="IPR058245">
    <property type="entry name" value="NreC/VraR/RcsB-like_REC"/>
</dbReference>
<keyword evidence="4" id="KW-0804">Transcription</keyword>
<dbReference type="CDD" id="cd17535">
    <property type="entry name" value="REC_NarL-like"/>
    <property type="match status" value="1"/>
</dbReference>
<keyword evidence="3" id="KW-0238">DNA-binding</keyword>
<dbReference type="Proteomes" id="UP000321820">
    <property type="component" value="Chromosome"/>
</dbReference>
<dbReference type="Pfam" id="PF00196">
    <property type="entry name" value="GerE"/>
    <property type="match status" value="1"/>
</dbReference>
<dbReference type="InterPro" id="IPR000792">
    <property type="entry name" value="Tscrpt_reg_LuxR_C"/>
</dbReference>
<evidence type="ECO:0000259" key="7">
    <source>
        <dbReference type="PROSITE" id="PS50110"/>
    </source>
</evidence>
<keyword evidence="1 5" id="KW-0597">Phosphoprotein</keyword>
<dbReference type="EMBL" id="CP042806">
    <property type="protein sequence ID" value="QEE27542.1"/>
    <property type="molecule type" value="Genomic_DNA"/>
</dbReference>
<organism evidence="8 9">
    <name type="scientific">Terriglobus albidus</name>
    <dbReference type="NCBI Taxonomy" id="1592106"/>
    <lineage>
        <taxon>Bacteria</taxon>
        <taxon>Pseudomonadati</taxon>
        <taxon>Acidobacteriota</taxon>
        <taxon>Terriglobia</taxon>
        <taxon>Terriglobales</taxon>
        <taxon>Acidobacteriaceae</taxon>
        <taxon>Terriglobus</taxon>
    </lineage>
</organism>
<dbReference type="PROSITE" id="PS50043">
    <property type="entry name" value="HTH_LUXR_2"/>
    <property type="match status" value="1"/>
</dbReference>
<dbReference type="Pfam" id="PF00072">
    <property type="entry name" value="Response_reg"/>
    <property type="match status" value="1"/>
</dbReference>
<dbReference type="OrthoDB" id="128851at2"/>
<name>A0A5B9E5L9_9BACT</name>
<evidence type="ECO:0000259" key="6">
    <source>
        <dbReference type="PROSITE" id="PS50043"/>
    </source>
</evidence>
<dbReference type="PRINTS" id="PR00038">
    <property type="entry name" value="HTHLUXR"/>
</dbReference>
<dbReference type="CDD" id="cd06170">
    <property type="entry name" value="LuxR_C_like"/>
    <property type="match status" value="1"/>
</dbReference>
<accession>A0A5B9E5L9</accession>
<evidence type="ECO:0000256" key="2">
    <source>
        <dbReference type="ARBA" id="ARBA00023015"/>
    </source>
</evidence>
<feature type="modified residue" description="4-aspartylphosphate" evidence="5">
    <location>
        <position position="69"/>
    </location>
</feature>
<keyword evidence="2" id="KW-0805">Transcription regulation</keyword>
<dbReference type="GO" id="GO:0006355">
    <property type="term" value="P:regulation of DNA-templated transcription"/>
    <property type="evidence" value="ECO:0007669"/>
    <property type="project" value="InterPro"/>
</dbReference>
<dbReference type="InterPro" id="IPR016032">
    <property type="entry name" value="Sig_transdc_resp-reg_C-effctor"/>
</dbReference>
<evidence type="ECO:0000256" key="4">
    <source>
        <dbReference type="ARBA" id="ARBA00023163"/>
    </source>
</evidence>
<dbReference type="PANTHER" id="PTHR43214">
    <property type="entry name" value="TWO-COMPONENT RESPONSE REGULATOR"/>
    <property type="match status" value="1"/>
</dbReference>
<protein>
    <submittedName>
        <fullName evidence="8">Response regulator transcription factor</fullName>
    </submittedName>
</protein>
<dbReference type="GO" id="GO:0000160">
    <property type="term" value="P:phosphorelay signal transduction system"/>
    <property type="evidence" value="ECO:0007669"/>
    <property type="project" value="InterPro"/>
</dbReference>
<feature type="domain" description="Response regulatory" evidence="7">
    <location>
        <begin position="20"/>
        <end position="134"/>
    </location>
</feature>
<evidence type="ECO:0000313" key="8">
    <source>
        <dbReference type="EMBL" id="QEE27542.1"/>
    </source>
</evidence>
<dbReference type="SUPFAM" id="SSF52172">
    <property type="entry name" value="CheY-like"/>
    <property type="match status" value="1"/>
</dbReference>
<sequence length="233" mass="25630">MEPLSRPLYLCTEIGAMKARILLADDHSLVLDGIRRLLENQHHVIGSAADGQSLVREALRLRPEIVILDVTMPVLNGIDAAREIRKVLPKTKLVFISMHSNPVYVRKAIEAGGVAYVLKSGASEELLNAIQIARSGGKYFSPALDQSIVTEVTERSDQASQTVLELTGRQRQILQLIVEGKQNKEIADALYISVRTVEFHRARLMSRLGARSVADLTRFAVQEGIIAPTDGLS</sequence>
<dbReference type="SMART" id="SM00448">
    <property type="entry name" value="REC"/>
    <property type="match status" value="1"/>
</dbReference>
<evidence type="ECO:0000256" key="1">
    <source>
        <dbReference type="ARBA" id="ARBA00022553"/>
    </source>
</evidence>
<dbReference type="InterPro" id="IPR001789">
    <property type="entry name" value="Sig_transdc_resp-reg_receiver"/>
</dbReference>
<dbReference type="PANTHER" id="PTHR43214:SF41">
    <property type="entry name" value="NITRATE_NITRITE RESPONSE REGULATOR PROTEIN NARP"/>
    <property type="match status" value="1"/>
</dbReference>
<dbReference type="KEGG" id="talb:FTW19_05670"/>
<dbReference type="InterPro" id="IPR011006">
    <property type="entry name" value="CheY-like_superfamily"/>
</dbReference>
<reference evidence="8 9" key="1">
    <citation type="submission" date="2019-08" db="EMBL/GenBank/DDBJ databases">
        <title>Complete genome sequence of Terriglobus albidus strain ORNL.</title>
        <authorList>
            <person name="Podar M."/>
        </authorList>
    </citation>
    <scope>NUCLEOTIDE SEQUENCE [LARGE SCALE GENOMIC DNA]</scope>
    <source>
        <strain evidence="8 9">ORNL</strain>
    </source>
</reference>
<evidence type="ECO:0000256" key="3">
    <source>
        <dbReference type="ARBA" id="ARBA00023125"/>
    </source>
</evidence>
<keyword evidence="9" id="KW-1185">Reference proteome</keyword>
<dbReference type="GO" id="GO:0003677">
    <property type="term" value="F:DNA binding"/>
    <property type="evidence" value="ECO:0007669"/>
    <property type="project" value="UniProtKB-KW"/>
</dbReference>
<dbReference type="PROSITE" id="PS00622">
    <property type="entry name" value="HTH_LUXR_1"/>
    <property type="match status" value="1"/>
</dbReference>
<dbReference type="AlphaFoldDB" id="A0A5B9E5L9"/>
<dbReference type="SUPFAM" id="SSF46894">
    <property type="entry name" value="C-terminal effector domain of the bipartite response regulators"/>
    <property type="match status" value="1"/>
</dbReference>
<dbReference type="PROSITE" id="PS50110">
    <property type="entry name" value="RESPONSE_REGULATORY"/>
    <property type="match status" value="1"/>
</dbReference>
<proteinExistence type="predicted"/>
<evidence type="ECO:0000256" key="5">
    <source>
        <dbReference type="PROSITE-ProRule" id="PRU00169"/>
    </source>
</evidence>